<dbReference type="Proteomes" id="UP000184389">
    <property type="component" value="Unassembled WGS sequence"/>
</dbReference>
<evidence type="ECO:0000313" key="1">
    <source>
        <dbReference type="EMBL" id="SHH55765.1"/>
    </source>
</evidence>
<reference evidence="1 2" key="1">
    <citation type="submission" date="2016-11" db="EMBL/GenBank/DDBJ databases">
        <authorList>
            <person name="Jaros S."/>
            <person name="Januszkiewicz K."/>
            <person name="Wedrychowicz H."/>
        </authorList>
    </citation>
    <scope>NUCLEOTIDE SEQUENCE [LARGE SCALE GENOMIC DNA]</scope>
    <source>
        <strain evidence="1 2">DSM 13106</strain>
    </source>
</reference>
<protein>
    <recommendedName>
        <fullName evidence="3">Phage minor structural protein, N-terminal region</fullName>
    </recommendedName>
</protein>
<dbReference type="RefSeq" id="WP_072743042.1">
    <property type="nucleotide sequence ID" value="NZ_FQXR01000003.1"/>
</dbReference>
<dbReference type="EMBL" id="FQXR01000003">
    <property type="protein sequence ID" value="SHH55765.1"/>
    <property type="molecule type" value="Genomic_DNA"/>
</dbReference>
<organism evidence="1 2">
    <name type="scientific">Sporanaerobacter acetigenes DSM 13106</name>
    <dbReference type="NCBI Taxonomy" id="1123281"/>
    <lineage>
        <taxon>Bacteria</taxon>
        <taxon>Bacillati</taxon>
        <taxon>Bacillota</taxon>
        <taxon>Tissierellia</taxon>
        <taxon>Tissierellales</taxon>
        <taxon>Sporanaerobacteraceae</taxon>
        <taxon>Sporanaerobacter</taxon>
    </lineage>
</organism>
<sequence length="535" mass="60387">MYPISEKFKTYLKKSGREFETKVAIDDTTVLGTSSIVEFDIEEACIDEEEFSLGAVISSRLNMKLKTNIDISSNAKVQPYIRMNGAEGYTEWLPLGVYYVDSRNVKNDVVSLACFDRLILAQKIYHSGLNYPTKMELVMNEIAVLLGVELDENLFINQDYIIEEKPDGYTIREVLSFIAISHAAAVKINKEGKLEFIKFSDREIKETLTTKDYATCNITNPTKTYLRVVANYNSDIEESEIGAGEVDETLFFYNPYITETMLESIFNDLNEMSYTPINMNWRGRPDLEAGDWVEIVQRDGTILKAPLLRNKFIYKGGLKETSSSPSYTAQQSEYGFGGGLKDNIKQIEKRLGVYVLTTNAKSFEVNGSSQVKMVLPISAMDDTSIEFTIVIVGQASTDSTLEVEMKRDTGLFGNSYKCFVREGWNTVNISFLAKDIPQFANNIRLMLRMEKGIFTVEPQQAQFYAYGANLLASSGIPYASVEDYVDIGEIININENAFVTFTEDIKVEKTTENTEMEMNIINITDSIDILMEVGE</sequence>
<name>A0A1M5TY51_9FIRM</name>
<accession>A0A1M5TY51</accession>
<evidence type="ECO:0008006" key="3">
    <source>
        <dbReference type="Google" id="ProtNLM"/>
    </source>
</evidence>
<keyword evidence="2" id="KW-1185">Reference proteome</keyword>
<proteinExistence type="predicted"/>
<gene>
    <name evidence="1" type="ORF">SAMN02745180_00470</name>
</gene>
<dbReference type="STRING" id="1123281.SAMN02745180_00470"/>
<dbReference type="OrthoDB" id="1762650at2"/>
<evidence type="ECO:0000313" key="2">
    <source>
        <dbReference type="Proteomes" id="UP000184389"/>
    </source>
</evidence>
<dbReference type="AlphaFoldDB" id="A0A1M5TY51"/>